<dbReference type="AlphaFoldDB" id="A0A6J4HIV4"/>
<dbReference type="EMBL" id="CADCTJ010000224">
    <property type="protein sequence ID" value="CAA9224948.1"/>
    <property type="molecule type" value="Genomic_DNA"/>
</dbReference>
<sequence>MDLDFLQTAAQLADKRSAVPVIRYIFNQSIPFSRPKKTDNRNGITKYKIYTHTNKLK</sequence>
<organism evidence="1">
    <name type="scientific">uncultured Adhaeribacter sp</name>
    <dbReference type="NCBI Taxonomy" id="448109"/>
    <lineage>
        <taxon>Bacteria</taxon>
        <taxon>Pseudomonadati</taxon>
        <taxon>Bacteroidota</taxon>
        <taxon>Cytophagia</taxon>
        <taxon>Cytophagales</taxon>
        <taxon>Hymenobacteraceae</taxon>
        <taxon>Adhaeribacter</taxon>
        <taxon>environmental samples</taxon>
    </lineage>
</organism>
<name>A0A6J4HIV4_9BACT</name>
<protein>
    <submittedName>
        <fullName evidence="1">Uncharacterized protein</fullName>
    </submittedName>
</protein>
<gene>
    <name evidence="1" type="ORF">AVDCRST_MAG95-721</name>
</gene>
<reference evidence="1" key="1">
    <citation type="submission" date="2020-02" db="EMBL/GenBank/DDBJ databases">
        <authorList>
            <person name="Meier V. D."/>
        </authorList>
    </citation>
    <scope>NUCLEOTIDE SEQUENCE</scope>
    <source>
        <strain evidence="1">AVDCRST_MAG95</strain>
    </source>
</reference>
<evidence type="ECO:0000313" key="1">
    <source>
        <dbReference type="EMBL" id="CAA9224948.1"/>
    </source>
</evidence>
<accession>A0A6J4HIV4</accession>
<proteinExistence type="predicted"/>